<dbReference type="GO" id="GO:0005739">
    <property type="term" value="C:mitochondrion"/>
    <property type="evidence" value="ECO:0007669"/>
    <property type="project" value="TreeGrafter"/>
</dbReference>
<dbReference type="GO" id="GO:0016491">
    <property type="term" value="F:oxidoreductase activity"/>
    <property type="evidence" value="ECO:0007669"/>
    <property type="project" value="UniProtKB-KW"/>
</dbReference>
<protein>
    <submittedName>
        <fullName evidence="4">Uncharacterized protein</fullName>
    </submittedName>
</protein>
<dbReference type="Gene3D" id="3.30.43.10">
    <property type="entry name" value="Uridine Diphospho-n-acetylenolpyruvylglucosamine Reductase, domain 2"/>
    <property type="match status" value="1"/>
</dbReference>
<evidence type="ECO:0000313" key="5">
    <source>
        <dbReference type="Proteomes" id="UP001418222"/>
    </source>
</evidence>
<comment type="caution">
    <text evidence="4">The sequence shown here is derived from an EMBL/GenBank/DDBJ whole genome shotgun (WGS) entry which is preliminary data.</text>
</comment>
<dbReference type="AlphaFoldDB" id="A0AAP0AYQ4"/>
<organism evidence="4 5">
    <name type="scientific">Platanthera zijinensis</name>
    <dbReference type="NCBI Taxonomy" id="2320716"/>
    <lineage>
        <taxon>Eukaryota</taxon>
        <taxon>Viridiplantae</taxon>
        <taxon>Streptophyta</taxon>
        <taxon>Embryophyta</taxon>
        <taxon>Tracheophyta</taxon>
        <taxon>Spermatophyta</taxon>
        <taxon>Magnoliopsida</taxon>
        <taxon>Liliopsida</taxon>
        <taxon>Asparagales</taxon>
        <taxon>Orchidaceae</taxon>
        <taxon>Orchidoideae</taxon>
        <taxon>Orchideae</taxon>
        <taxon>Orchidinae</taxon>
        <taxon>Platanthera</taxon>
    </lineage>
</organism>
<evidence type="ECO:0000256" key="1">
    <source>
        <dbReference type="ARBA" id="ARBA00001974"/>
    </source>
</evidence>
<proteinExistence type="predicted"/>
<dbReference type="PANTHER" id="PTHR43716:SF1">
    <property type="entry name" value="D-2-HYDROXYGLUTARATE DEHYDROGENASE, MITOCHONDRIAL"/>
    <property type="match status" value="1"/>
</dbReference>
<feature type="compositionally biased region" description="Basic and acidic residues" evidence="3">
    <location>
        <begin position="215"/>
        <end position="242"/>
    </location>
</feature>
<keyword evidence="2" id="KW-0560">Oxidoreductase</keyword>
<comment type="cofactor">
    <cofactor evidence="1">
        <name>FAD</name>
        <dbReference type="ChEBI" id="CHEBI:57692"/>
    </cofactor>
</comment>
<dbReference type="PANTHER" id="PTHR43716">
    <property type="entry name" value="D-2-HYDROXYGLUTARATE DEHYDROGENASE, MITOCHONDRIAL"/>
    <property type="match status" value="1"/>
</dbReference>
<reference evidence="4 5" key="1">
    <citation type="journal article" date="2022" name="Nat. Plants">
        <title>Genomes of leafy and leafless Platanthera orchids illuminate the evolution of mycoheterotrophy.</title>
        <authorList>
            <person name="Li M.H."/>
            <person name="Liu K.W."/>
            <person name="Li Z."/>
            <person name="Lu H.C."/>
            <person name="Ye Q.L."/>
            <person name="Zhang D."/>
            <person name="Wang J.Y."/>
            <person name="Li Y.F."/>
            <person name="Zhong Z.M."/>
            <person name="Liu X."/>
            <person name="Yu X."/>
            <person name="Liu D.K."/>
            <person name="Tu X.D."/>
            <person name="Liu B."/>
            <person name="Hao Y."/>
            <person name="Liao X.Y."/>
            <person name="Jiang Y.T."/>
            <person name="Sun W.H."/>
            <person name="Chen J."/>
            <person name="Chen Y.Q."/>
            <person name="Ai Y."/>
            <person name="Zhai J.W."/>
            <person name="Wu S.S."/>
            <person name="Zhou Z."/>
            <person name="Hsiao Y.Y."/>
            <person name="Wu W.L."/>
            <person name="Chen Y.Y."/>
            <person name="Lin Y.F."/>
            <person name="Hsu J.L."/>
            <person name="Li C.Y."/>
            <person name="Wang Z.W."/>
            <person name="Zhao X."/>
            <person name="Zhong W.Y."/>
            <person name="Ma X.K."/>
            <person name="Ma L."/>
            <person name="Huang J."/>
            <person name="Chen G.Z."/>
            <person name="Huang M.Z."/>
            <person name="Huang L."/>
            <person name="Peng D.H."/>
            <person name="Luo Y.B."/>
            <person name="Zou S.Q."/>
            <person name="Chen S.P."/>
            <person name="Lan S."/>
            <person name="Tsai W.C."/>
            <person name="Van de Peer Y."/>
            <person name="Liu Z.J."/>
        </authorList>
    </citation>
    <scope>NUCLEOTIDE SEQUENCE [LARGE SCALE GENOMIC DNA]</scope>
    <source>
        <strain evidence="4">Lor287</strain>
    </source>
</reference>
<gene>
    <name evidence="4" type="ORF">KSP39_PZI021899</name>
</gene>
<evidence type="ECO:0000313" key="4">
    <source>
        <dbReference type="EMBL" id="KAK8919189.1"/>
    </source>
</evidence>
<keyword evidence="5" id="KW-1185">Reference proteome</keyword>
<dbReference type="Proteomes" id="UP001418222">
    <property type="component" value="Unassembled WGS sequence"/>
</dbReference>
<dbReference type="EMBL" id="JBBWWQ010000019">
    <property type="protein sequence ID" value="KAK8919189.1"/>
    <property type="molecule type" value="Genomic_DNA"/>
</dbReference>
<dbReference type="InterPro" id="IPR016167">
    <property type="entry name" value="FAD-bd_PCMH_sub1"/>
</dbReference>
<evidence type="ECO:0000256" key="2">
    <source>
        <dbReference type="ARBA" id="ARBA00023002"/>
    </source>
</evidence>
<dbReference type="InterPro" id="IPR051264">
    <property type="entry name" value="FAD-oxidored/transferase_4"/>
</dbReference>
<evidence type="ECO:0000256" key="3">
    <source>
        <dbReference type="SAM" id="MobiDB-lite"/>
    </source>
</evidence>
<accession>A0AAP0AYQ4</accession>
<name>A0AAP0AYQ4_9ASPA</name>
<sequence length="242" mass="27575">MTPLRAFGFLLARGRGRLFLFRSLDLLPSQGLFYTHGKLVAQSSKHYSGFSRELDPWKCCFTPSYLGVIEGLKALVMVNFSVLHHRPFSSASTSTKRNPYFSTVSLDDVRHFVDILGHKSVIQDEDRLLAANIDWMRKYKGSSQLLLLPKNTEEPCTFIQIEEGKIGQVIISSCTRRKKATMPCTNYNYQVVIMMPEGTPEEVNKMSPAAPWRTKRPETRGAARKAEWRRPPEEECCGRETP</sequence>
<feature type="region of interest" description="Disordered" evidence="3">
    <location>
        <begin position="202"/>
        <end position="242"/>
    </location>
</feature>